<dbReference type="EMBL" id="FQYR01000003">
    <property type="protein sequence ID" value="SHJ37808.1"/>
    <property type="molecule type" value="Genomic_DNA"/>
</dbReference>
<organism evidence="2 3">
    <name type="scientific">Rubritalea squalenifaciens DSM 18772</name>
    <dbReference type="NCBI Taxonomy" id="1123071"/>
    <lineage>
        <taxon>Bacteria</taxon>
        <taxon>Pseudomonadati</taxon>
        <taxon>Verrucomicrobiota</taxon>
        <taxon>Verrucomicrobiia</taxon>
        <taxon>Verrucomicrobiales</taxon>
        <taxon>Rubritaleaceae</taxon>
        <taxon>Rubritalea</taxon>
    </lineage>
</organism>
<gene>
    <name evidence="2" type="ORF">SAMN02745181_1911</name>
</gene>
<dbReference type="PANTHER" id="PTHR23150:SF19">
    <property type="entry name" value="FORMYLGLYCINE-GENERATING ENZYME"/>
    <property type="match status" value="1"/>
</dbReference>
<name>A0A1M6ITQ4_9BACT</name>
<dbReference type="Gene3D" id="3.90.1580.10">
    <property type="entry name" value="paralog of FGE (formylglycine-generating enzyme)"/>
    <property type="match status" value="1"/>
</dbReference>
<dbReference type="InterPro" id="IPR016187">
    <property type="entry name" value="CTDL_fold"/>
</dbReference>
<dbReference type="Pfam" id="PF03781">
    <property type="entry name" value="FGE-sulfatase"/>
    <property type="match status" value="1"/>
</dbReference>
<dbReference type="InterPro" id="IPR005532">
    <property type="entry name" value="SUMF_dom"/>
</dbReference>
<dbReference type="RefSeq" id="WP_159434888.1">
    <property type="nucleotide sequence ID" value="NZ_FQYR01000003.1"/>
</dbReference>
<protein>
    <submittedName>
        <fullName evidence="2">Formylglycine-generating enzyme, required for sulfatase activity, contains SUMF1/FGE domain</fullName>
    </submittedName>
</protein>
<keyword evidence="3" id="KW-1185">Reference proteome</keyword>
<reference evidence="2 3" key="1">
    <citation type="submission" date="2016-11" db="EMBL/GenBank/DDBJ databases">
        <authorList>
            <person name="Jaros S."/>
            <person name="Januszkiewicz K."/>
            <person name="Wedrychowicz H."/>
        </authorList>
    </citation>
    <scope>NUCLEOTIDE SEQUENCE [LARGE SCALE GENOMIC DNA]</scope>
    <source>
        <strain evidence="2 3">DSM 18772</strain>
    </source>
</reference>
<evidence type="ECO:0000313" key="2">
    <source>
        <dbReference type="EMBL" id="SHJ37808.1"/>
    </source>
</evidence>
<evidence type="ECO:0000313" key="3">
    <source>
        <dbReference type="Proteomes" id="UP000184510"/>
    </source>
</evidence>
<dbReference type="STRING" id="1123071.SAMN02745181_1911"/>
<accession>A0A1M6ITQ4</accession>
<dbReference type="InParanoid" id="A0A1M6ITQ4"/>
<dbReference type="OrthoDB" id="9768004at2"/>
<dbReference type="InterPro" id="IPR042095">
    <property type="entry name" value="SUMF_sf"/>
</dbReference>
<sequence length="416" mass="47898">MMEGIVGNMRIAFKFFSLLLFPILDVACNDSLDSYTLNKEGRLLFGLEKYQVTNVDGEAVPPQENMPANLRAKHRLDITKQVYDLIIRNPDPKSESEMKTYEEAVPLANGYTLKMVAIPGGEFTMGSPEGEKGRKEDEGPQRNLSIEPMWVCEIEIPWAVYRSYYTNGEARKDDGTLKEIEPDTPLTSLISQPTPQVKDMFVSGSFSSEDEYPAMNMTNHAANKFCQWLSAQTGHYYRLPTEAEWEYACRAGSTTAYPWGDDPAQVAEYAWYEDNADFTYQKVKLKKPNAFGLYDMLGNVAEWTLDQYKPDAYRTPVTTGFNWVEPETRYPRVFRGGSWKSKLSEIRSSSRQFSSTEELKWLDPQNPKSVWYFTHGQHVGFRVVRPMKTPDLNTMHKLWNTDEWTDKMNNEDWPTQ</sequence>
<dbReference type="PANTHER" id="PTHR23150">
    <property type="entry name" value="SULFATASE MODIFYING FACTOR 1, 2"/>
    <property type="match status" value="1"/>
</dbReference>
<evidence type="ECO:0000259" key="1">
    <source>
        <dbReference type="Pfam" id="PF03781"/>
    </source>
</evidence>
<dbReference type="SUPFAM" id="SSF56436">
    <property type="entry name" value="C-type lectin-like"/>
    <property type="match status" value="1"/>
</dbReference>
<dbReference type="GO" id="GO:0120147">
    <property type="term" value="F:formylglycine-generating oxidase activity"/>
    <property type="evidence" value="ECO:0007669"/>
    <property type="project" value="TreeGrafter"/>
</dbReference>
<feature type="domain" description="Sulfatase-modifying factor enzyme-like" evidence="1">
    <location>
        <begin position="114"/>
        <end position="355"/>
    </location>
</feature>
<dbReference type="InterPro" id="IPR051043">
    <property type="entry name" value="Sulfatase_Mod_Factor_Kinase"/>
</dbReference>
<dbReference type="Proteomes" id="UP000184510">
    <property type="component" value="Unassembled WGS sequence"/>
</dbReference>
<proteinExistence type="predicted"/>
<dbReference type="AlphaFoldDB" id="A0A1M6ITQ4"/>